<dbReference type="EMBL" id="JANJYI010000006">
    <property type="protein sequence ID" value="KAK2644869.1"/>
    <property type="molecule type" value="Genomic_DNA"/>
</dbReference>
<proteinExistence type="predicted"/>
<sequence>MSEISESETAFPHRAGNIFKIQYFTSWGDQGINVTNRNINKLRDFYASMTSYVSSGPREAFLNYRDLDIGSINSSNQSSFKDAQVYGFKYFKGNF</sequence>
<gene>
    <name evidence="1" type="ORF">Ddye_020064</name>
</gene>
<evidence type="ECO:0000313" key="2">
    <source>
        <dbReference type="Proteomes" id="UP001280121"/>
    </source>
</evidence>
<dbReference type="Gene3D" id="3.30.465.10">
    <property type="match status" value="1"/>
</dbReference>
<dbReference type="Gene3D" id="3.40.462.20">
    <property type="match status" value="1"/>
</dbReference>
<dbReference type="Proteomes" id="UP001280121">
    <property type="component" value="Unassembled WGS sequence"/>
</dbReference>
<evidence type="ECO:0000313" key="1">
    <source>
        <dbReference type="EMBL" id="KAK2644869.1"/>
    </source>
</evidence>
<organism evidence="1 2">
    <name type="scientific">Dipteronia dyeriana</name>
    <dbReference type="NCBI Taxonomy" id="168575"/>
    <lineage>
        <taxon>Eukaryota</taxon>
        <taxon>Viridiplantae</taxon>
        <taxon>Streptophyta</taxon>
        <taxon>Embryophyta</taxon>
        <taxon>Tracheophyta</taxon>
        <taxon>Spermatophyta</taxon>
        <taxon>Magnoliopsida</taxon>
        <taxon>eudicotyledons</taxon>
        <taxon>Gunneridae</taxon>
        <taxon>Pentapetalae</taxon>
        <taxon>rosids</taxon>
        <taxon>malvids</taxon>
        <taxon>Sapindales</taxon>
        <taxon>Sapindaceae</taxon>
        <taxon>Hippocastanoideae</taxon>
        <taxon>Acereae</taxon>
        <taxon>Dipteronia</taxon>
    </lineage>
</organism>
<name>A0AAD9U013_9ROSI</name>
<dbReference type="PANTHER" id="PTHR32448">
    <property type="entry name" value="OS08G0158400 PROTEIN"/>
    <property type="match status" value="1"/>
</dbReference>
<comment type="caution">
    <text evidence="1">The sequence shown here is derived from an EMBL/GenBank/DDBJ whole genome shotgun (WGS) entry which is preliminary data.</text>
</comment>
<keyword evidence="2" id="KW-1185">Reference proteome</keyword>
<protein>
    <submittedName>
        <fullName evidence="1">Uncharacterized protein</fullName>
    </submittedName>
</protein>
<reference evidence="1" key="1">
    <citation type="journal article" date="2023" name="Plant J.">
        <title>Genome sequences and population genomics provide insights into the demographic history, inbreeding, and mutation load of two 'living fossil' tree species of Dipteronia.</title>
        <authorList>
            <person name="Feng Y."/>
            <person name="Comes H.P."/>
            <person name="Chen J."/>
            <person name="Zhu S."/>
            <person name="Lu R."/>
            <person name="Zhang X."/>
            <person name="Li P."/>
            <person name="Qiu J."/>
            <person name="Olsen K.M."/>
            <person name="Qiu Y."/>
        </authorList>
    </citation>
    <scope>NUCLEOTIDE SEQUENCE</scope>
    <source>
        <strain evidence="1">KIB01</strain>
    </source>
</reference>
<dbReference type="AlphaFoldDB" id="A0AAD9U013"/>
<dbReference type="InterPro" id="IPR016169">
    <property type="entry name" value="FAD-bd_PCMH_sub2"/>
</dbReference>
<accession>A0AAD9U013</accession>